<evidence type="ECO:0008006" key="4">
    <source>
        <dbReference type="Google" id="ProtNLM"/>
    </source>
</evidence>
<sequence>MQLSATTLLLALTTLVAASPRHSAPESNVALVENHPNSIEIHINGAKVGIDVGSSVPSGKVGTKSEQIPGWMFFDGKRLQARIHGNTFWNIKGEHEDTRANTLPSTTPPVAQALPMDEVLLDPIIFCLNHPSDFDGPFTGRIGRGEILMTWEKSGATIRGRSGLGDFEIKGTTEVDWSP</sequence>
<organism evidence="2 3">
    <name type="scientific">Marssonina brunnea f. sp. multigermtubi (strain MB_m1)</name>
    <name type="common">Marssonina leaf spot fungus</name>
    <dbReference type="NCBI Taxonomy" id="1072389"/>
    <lineage>
        <taxon>Eukaryota</taxon>
        <taxon>Fungi</taxon>
        <taxon>Dikarya</taxon>
        <taxon>Ascomycota</taxon>
        <taxon>Pezizomycotina</taxon>
        <taxon>Leotiomycetes</taxon>
        <taxon>Helotiales</taxon>
        <taxon>Drepanopezizaceae</taxon>
        <taxon>Drepanopeziza</taxon>
    </lineage>
</organism>
<dbReference type="OrthoDB" id="2368484at2759"/>
<evidence type="ECO:0000313" key="2">
    <source>
        <dbReference type="EMBL" id="EKD15650.1"/>
    </source>
</evidence>
<dbReference type="Proteomes" id="UP000006753">
    <property type="component" value="Unassembled WGS sequence"/>
</dbReference>
<evidence type="ECO:0000313" key="3">
    <source>
        <dbReference type="Proteomes" id="UP000006753"/>
    </source>
</evidence>
<dbReference type="EMBL" id="JH921441">
    <property type="protein sequence ID" value="EKD15650.1"/>
    <property type="molecule type" value="Genomic_DNA"/>
</dbReference>
<accession>K1WE51</accession>
<keyword evidence="3" id="KW-1185">Reference proteome</keyword>
<dbReference type="KEGG" id="mbe:MBM_06278"/>
<dbReference type="InParanoid" id="K1WE51"/>
<protein>
    <recommendedName>
        <fullName evidence="4">Secreted protein</fullName>
    </recommendedName>
</protein>
<name>K1WE51_MARBU</name>
<feature type="chain" id="PRO_5003852870" description="Secreted protein" evidence="1">
    <location>
        <begin position="19"/>
        <end position="179"/>
    </location>
</feature>
<dbReference type="eggNOG" id="ENOG502SQJD">
    <property type="taxonomic scope" value="Eukaryota"/>
</dbReference>
<keyword evidence="1" id="KW-0732">Signal</keyword>
<proteinExistence type="predicted"/>
<reference evidence="2 3" key="1">
    <citation type="journal article" date="2012" name="BMC Genomics">
        <title>Sequencing the genome of Marssonina brunnea reveals fungus-poplar co-evolution.</title>
        <authorList>
            <person name="Zhu S."/>
            <person name="Cao Y.-Z."/>
            <person name="Jiang C."/>
            <person name="Tan B.-Y."/>
            <person name="Wang Z."/>
            <person name="Feng S."/>
            <person name="Zhang L."/>
            <person name="Su X.-H."/>
            <person name="Brejova B."/>
            <person name="Vinar T."/>
            <person name="Xu M."/>
            <person name="Wang M.-X."/>
            <person name="Zhang S.-G."/>
            <person name="Huang M.-R."/>
            <person name="Wu R."/>
            <person name="Zhou Y."/>
        </authorList>
    </citation>
    <scope>NUCLEOTIDE SEQUENCE [LARGE SCALE GENOMIC DNA]</scope>
    <source>
        <strain evidence="2 3">MB_m1</strain>
    </source>
</reference>
<evidence type="ECO:0000256" key="1">
    <source>
        <dbReference type="SAM" id="SignalP"/>
    </source>
</evidence>
<feature type="signal peptide" evidence="1">
    <location>
        <begin position="1"/>
        <end position="18"/>
    </location>
</feature>
<gene>
    <name evidence="2" type="ORF">MBM_06278</name>
</gene>
<dbReference type="HOGENOM" id="CLU_1503743_0_0_1"/>
<dbReference type="AlphaFoldDB" id="K1WE51"/>
<dbReference type="OMA" id="IEIHING"/>